<dbReference type="AlphaFoldDB" id="A0A162UA14"/>
<dbReference type="SUPFAM" id="SSF117070">
    <property type="entry name" value="LEA14-like"/>
    <property type="match status" value="1"/>
</dbReference>
<dbReference type="GeneID" id="28989133"/>
<dbReference type="STRING" id="763407.A0A162UA14"/>
<dbReference type="InterPro" id="IPR046368">
    <property type="entry name" value="Tag1"/>
</dbReference>
<proteinExistence type="predicted"/>
<dbReference type="PANTHER" id="PTHR35895">
    <property type="entry name" value="CHROMOSOME 16, WHOLE GENOME SHOTGUN SEQUENCE"/>
    <property type="match status" value="1"/>
</dbReference>
<dbReference type="PANTHER" id="PTHR35895:SF1">
    <property type="entry name" value="LIPID-BINDING SERUM GLYCOPROTEIN C-TERMINAL DOMAIN-CONTAINING PROTEIN"/>
    <property type="match status" value="1"/>
</dbReference>
<dbReference type="GO" id="GO:0000329">
    <property type="term" value="C:fungal-type vacuole membrane"/>
    <property type="evidence" value="ECO:0007669"/>
    <property type="project" value="InterPro"/>
</dbReference>
<dbReference type="InParanoid" id="A0A162UA14"/>
<accession>A0A162UA14</accession>
<dbReference type="OrthoDB" id="10039566at2759"/>
<dbReference type="EMBL" id="KV440978">
    <property type="protein sequence ID" value="OAD74672.1"/>
    <property type="molecule type" value="Genomic_DNA"/>
</dbReference>
<evidence type="ECO:0000313" key="1">
    <source>
        <dbReference type="EMBL" id="OAD74672.1"/>
    </source>
</evidence>
<dbReference type="Proteomes" id="UP000077315">
    <property type="component" value="Unassembled WGS sequence"/>
</dbReference>
<dbReference type="Pfam" id="PF12505">
    <property type="entry name" value="DUF3712"/>
    <property type="match status" value="1"/>
</dbReference>
<dbReference type="InterPro" id="IPR022185">
    <property type="entry name" value="DUF3712"/>
</dbReference>
<sequence length="473" mass="49757">MKALQVDLQLSTELNIGQYTDGLQFSQSNVAITTDDSVTRLIPIVGQPIVQQIVDGATLSFNTIVLSAPTDTNFKLVLNGAIEGTGPFSAQISFPQGLTVAWQGKTLGSVTMDMIQTKPDEGAQFNLPGEFTVTDQDAMGEFASYLINNKDFVWDIYTDSVSVNALGFTFSAIHMEKFVTLSGTNGFKDAVVINSFDLPSNDPDGGITLTAKSTIKNPSQVGFDLNGVSFNAYYDGVLLGPLGSEGAAVFPPQGAGDLSMKGRLIHQDSAEGLKAVTTVFENYLAANNSIVTIEGASASGPNGEVGWLTAAFKTLKIEGVVLPGPATKPTLIPSVTIKDMEIDFTKSAYSPPASSKQIQAQIKNPFGFPLSVTSLNMDAFASYDGKTVAELKIPDEKATTDRSGIVSTQFDNVPFASPDSAHSGFDSFISVLTSTAQAQFGLSGTANALTSTAAGDLQLNNIGFDVQTSLAGK</sequence>
<dbReference type="VEuPathDB" id="FungiDB:PHYBLDRAFT_111666"/>
<dbReference type="RefSeq" id="XP_018292712.1">
    <property type="nucleotide sequence ID" value="XM_018428227.1"/>
</dbReference>
<evidence type="ECO:0000313" key="2">
    <source>
        <dbReference type="Proteomes" id="UP000077315"/>
    </source>
</evidence>
<reference evidence="2" key="1">
    <citation type="submission" date="2015-06" db="EMBL/GenBank/DDBJ databases">
        <title>Expansion of signal transduction pathways in fungi by whole-genome duplication.</title>
        <authorList>
            <consortium name="DOE Joint Genome Institute"/>
            <person name="Corrochano L.M."/>
            <person name="Kuo A."/>
            <person name="Marcet-Houben M."/>
            <person name="Polaino S."/>
            <person name="Salamov A."/>
            <person name="Villalobos J.M."/>
            <person name="Alvarez M.I."/>
            <person name="Avalos J."/>
            <person name="Benito E.P."/>
            <person name="Benoit I."/>
            <person name="Burger G."/>
            <person name="Camino L.P."/>
            <person name="Canovas D."/>
            <person name="Cerda-Olmedo E."/>
            <person name="Cheng J.-F."/>
            <person name="Dominguez A."/>
            <person name="Elias M."/>
            <person name="Eslava A.P."/>
            <person name="Glaser F."/>
            <person name="Grimwood J."/>
            <person name="Gutierrez G."/>
            <person name="Heitman J."/>
            <person name="Henrissat B."/>
            <person name="Iturriaga E.A."/>
            <person name="Lang B.F."/>
            <person name="Lavin J.L."/>
            <person name="Lee S."/>
            <person name="Li W."/>
            <person name="Lindquist E."/>
            <person name="Lopez-Garcia S."/>
            <person name="Luque E.M."/>
            <person name="Marcos A.T."/>
            <person name="Martin J."/>
            <person name="McCluskey K."/>
            <person name="Medina H.R."/>
            <person name="Miralles-Duran A."/>
            <person name="Miyazaki A."/>
            <person name="Munoz-Torres E."/>
            <person name="Oguiza J.A."/>
            <person name="Ohm R."/>
            <person name="Olmedo M."/>
            <person name="Orejas M."/>
            <person name="Ortiz-Castellanos L."/>
            <person name="Pisabarro A.G."/>
            <person name="Rodriguez-Romero J."/>
            <person name="Ruiz-Herrera J."/>
            <person name="Ruiz-Vazquez R."/>
            <person name="Sanz C."/>
            <person name="Schackwitz W."/>
            <person name="Schmutz J."/>
            <person name="Shahriari M."/>
            <person name="Shelest E."/>
            <person name="Silva-Franco F."/>
            <person name="Soanes D."/>
            <person name="Syed K."/>
            <person name="Tagua V.G."/>
            <person name="Talbot N.J."/>
            <person name="Thon M."/>
            <person name="De vries R.P."/>
            <person name="Wiebenga A."/>
            <person name="Yadav J.S."/>
            <person name="Braun E.L."/>
            <person name="Baker S."/>
            <person name="Garre V."/>
            <person name="Horwitz B."/>
            <person name="Torres-Martinez S."/>
            <person name="Idnurm A."/>
            <person name="Herrera-Estrella A."/>
            <person name="Gabaldon T."/>
            <person name="Grigoriev I.V."/>
        </authorList>
    </citation>
    <scope>NUCLEOTIDE SEQUENCE [LARGE SCALE GENOMIC DNA]</scope>
    <source>
        <strain evidence="2">NRRL 1555(-)</strain>
    </source>
</reference>
<organism evidence="1 2">
    <name type="scientific">Phycomyces blakesleeanus (strain ATCC 8743b / DSM 1359 / FGSC 10004 / NBRC 33097 / NRRL 1555)</name>
    <dbReference type="NCBI Taxonomy" id="763407"/>
    <lineage>
        <taxon>Eukaryota</taxon>
        <taxon>Fungi</taxon>
        <taxon>Fungi incertae sedis</taxon>
        <taxon>Mucoromycota</taxon>
        <taxon>Mucoromycotina</taxon>
        <taxon>Mucoromycetes</taxon>
        <taxon>Mucorales</taxon>
        <taxon>Phycomycetaceae</taxon>
        <taxon>Phycomyces</taxon>
    </lineage>
</organism>
<protein>
    <submittedName>
        <fullName evidence="1">Uncharacterized protein</fullName>
    </submittedName>
</protein>
<name>A0A162UA14_PHYB8</name>
<gene>
    <name evidence="1" type="ORF">PHYBLDRAFT_111666</name>
</gene>
<keyword evidence="2" id="KW-1185">Reference proteome</keyword>